<dbReference type="EMBL" id="LT960612">
    <property type="protein sequence ID" value="SON52123.1"/>
    <property type="molecule type" value="Genomic_DNA"/>
</dbReference>
<keyword evidence="1 2" id="KW-0732">Signal</keyword>
<name>A0A2N8ZJN1_9VIBR</name>
<dbReference type="AlphaFoldDB" id="A0A2N8ZJN1"/>
<evidence type="ECO:0000256" key="2">
    <source>
        <dbReference type="SAM" id="SignalP"/>
    </source>
</evidence>
<feature type="chain" id="PRO_5014783093" evidence="2">
    <location>
        <begin position="22"/>
        <end position="220"/>
    </location>
</feature>
<dbReference type="KEGG" id="vta:B0512"/>
<protein>
    <submittedName>
        <fullName evidence="3">Uncharacterized protein</fullName>
    </submittedName>
</protein>
<keyword evidence="4" id="KW-1185">Reference proteome</keyword>
<dbReference type="Proteomes" id="UP000235828">
    <property type="component" value="Chromosome B"/>
</dbReference>
<gene>
    <name evidence="3" type="ORF">VTAP4600_B0512</name>
</gene>
<organism evidence="3 4">
    <name type="scientific">Vibrio tapetis subsp. tapetis</name>
    <dbReference type="NCBI Taxonomy" id="1671868"/>
    <lineage>
        <taxon>Bacteria</taxon>
        <taxon>Pseudomonadati</taxon>
        <taxon>Pseudomonadota</taxon>
        <taxon>Gammaproteobacteria</taxon>
        <taxon>Vibrionales</taxon>
        <taxon>Vibrionaceae</taxon>
        <taxon>Vibrio</taxon>
    </lineage>
</organism>
<dbReference type="OrthoDB" id="5874101at2"/>
<dbReference type="Gene3D" id="2.40.160.40">
    <property type="entry name" value="monomeric porin ompg"/>
    <property type="match status" value="1"/>
</dbReference>
<evidence type="ECO:0000313" key="3">
    <source>
        <dbReference type="EMBL" id="SON52123.1"/>
    </source>
</evidence>
<feature type="signal peptide" evidence="2">
    <location>
        <begin position="1"/>
        <end position="21"/>
    </location>
</feature>
<sequence length="220" mass="24155">MNKKILVIALASAMTSGFAVAEGVNAGIELEVKTRVGSAAGNADSGAKIFAGYEGFGASAKSNRNSDREYNLNYKHDFDGFYLKGEYEFVDKRTSNNQQKFGISAGTNVGGYFDTSLRLRKDLDTEHKADSNGKGDVNRFDFAVGRQFENVYLNTKVVGQKQNTASRVGSNAKDTIYNYEARLTFTNIHGFTPYFEAGNEASFDNSKRNTYGKVGVVFPF</sequence>
<reference evidence="3 4" key="1">
    <citation type="submission" date="2017-10" db="EMBL/GenBank/DDBJ databases">
        <authorList>
            <person name="Banno H."/>
            <person name="Chua N.-H."/>
        </authorList>
    </citation>
    <scope>NUCLEOTIDE SEQUENCE [LARGE SCALE GENOMIC DNA]</scope>
    <source>
        <strain evidence="3">Vibrio tapetis CECT4600</strain>
    </source>
</reference>
<dbReference type="RefSeq" id="WP_102524446.1">
    <property type="nucleotide sequence ID" value="NZ_LT960612.1"/>
</dbReference>
<evidence type="ECO:0000313" key="4">
    <source>
        <dbReference type="Proteomes" id="UP000235828"/>
    </source>
</evidence>
<proteinExistence type="predicted"/>
<accession>A0A2N8ZJN1</accession>
<dbReference type="InterPro" id="IPR053713">
    <property type="entry name" value="Bact_OM_Channel_sf"/>
</dbReference>
<evidence type="ECO:0000256" key="1">
    <source>
        <dbReference type="ARBA" id="ARBA00022729"/>
    </source>
</evidence>